<dbReference type="InterPro" id="IPR001623">
    <property type="entry name" value="DnaJ_domain"/>
</dbReference>
<proteinExistence type="predicted"/>
<reference evidence="4 5" key="1">
    <citation type="submission" date="2015-01" db="EMBL/GenBank/DDBJ databases">
        <title>Complete genome of Pseudomonas batumici UCM B-321 producer of the batumin antibiotic with strong antistaphilococcal and potential anticancer activity.</title>
        <authorList>
            <person name="Klochko V.V."/>
            <person name="Zelena L.B."/>
            <person name="Elena K.A."/>
            <person name="Reva O.N."/>
        </authorList>
    </citation>
    <scope>NUCLEOTIDE SEQUENCE [LARGE SCALE GENOMIC DNA]</scope>
    <source>
        <strain evidence="4 5">UCM B-321</strain>
    </source>
</reference>
<dbReference type="SUPFAM" id="SSF46565">
    <property type="entry name" value="Chaperone J-domain"/>
    <property type="match status" value="1"/>
</dbReference>
<keyword evidence="2" id="KW-0812">Transmembrane</keyword>
<gene>
    <name evidence="4" type="ORF">UCMB321_0403</name>
</gene>
<dbReference type="EMBL" id="JXDG01000003">
    <property type="protein sequence ID" value="KIH86036.1"/>
    <property type="molecule type" value="Genomic_DNA"/>
</dbReference>
<evidence type="ECO:0000313" key="4">
    <source>
        <dbReference type="EMBL" id="KIH86036.1"/>
    </source>
</evidence>
<dbReference type="STRING" id="226910.UCMB321_0403"/>
<dbReference type="Pfam" id="PF00226">
    <property type="entry name" value="DnaJ"/>
    <property type="match status" value="1"/>
</dbReference>
<dbReference type="CDD" id="cd06257">
    <property type="entry name" value="DnaJ"/>
    <property type="match status" value="1"/>
</dbReference>
<keyword evidence="2" id="KW-0472">Membrane</keyword>
<dbReference type="Gene3D" id="1.10.287.110">
    <property type="entry name" value="DnaJ domain"/>
    <property type="match status" value="1"/>
</dbReference>
<name>A0A0C2I9W3_9PSED</name>
<dbReference type="Pfam" id="PF05099">
    <property type="entry name" value="TerB"/>
    <property type="match status" value="1"/>
</dbReference>
<keyword evidence="2" id="KW-1133">Transmembrane helix</keyword>
<dbReference type="InterPro" id="IPR007791">
    <property type="entry name" value="DjlA_N"/>
</dbReference>
<dbReference type="OrthoDB" id="9782583at2"/>
<dbReference type="PROSITE" id="PS50076">
    <property type="entry name" value="DNAJ_2"/>
    <property type="match status" value="1"/>
</dbReference>
<feature type="transmembrane region" description="Helical" evidence="2">
    <location>
        <begin position="6"/>
        <end position="28"/>
    </location>
</feature>
<feature type="domain" description="J" evidence="3">
    <location>
        <begin position="189"/>
        <end position="255"/>
    </location>
</feature>
<dbReference type="InterPro" id="IPR029024">
    <property type="entry name" value="TerB-like"/>
</dbReference>
<keyword evidence="5" id="KW-1185">Reference proteome</keyword>
<dbReference type="CDD" id="cd07316">
    <property type="entry name" value="terB_like_DjlA"/>
    <property type="match status" value="1"/>
</dbReference>
<dbReference type="SMART" id="SM00271">
    <property type="entry name" value="DnaJ"/>
    <property type="match status" value="1"/>
</dbReference>
<organism evidence="4 5">
    <name type="scientific">Pseudomonas batumici</name>
    <dbReference type="NCBI Taxonomy" id="226910"/>
    <lineage>
        <taxon>Bacteria</taxon>
        <taxon>Pseudomonadati</taxon>
        <taxon>Pseudomonadota</taxon>
        <taxon>Gammaproteobacteria</taxon>
        <taxon>Pseudomonadales</taxon>
        <taxon>Pseudomonadaceae</taxon>
        <taxon>Pseudomonas</taxon>
    </lineage>
</organism>
<accession>A0A0C2I9W3</accession>
<comment type="caution">
    <text evidence="4">The sequence shown here is derived from an EMBL/GenBank/DDBJ whole genome shotgun (WGS) entry which is preliminary data.</text>
</comment>
<dbReference type="RefSeq" id="WP_040063426.1">
    <property type="nucleotide sequence ID" value="NZ_JXDG01000003.1"/>
</dbReference>
<dbReference type="AlphaFoldDB" id="A0A0C2I9W3"/>
<dbReference type="PATRIC" id="fig|226910.6.peg.401"/>
<dbReference type="Gene3D" id="1.10.3680.10">
    <property type="entry name" value="TerB-like"/>
    <property type="match status" value="1"/>
</dbReference>
<sequence>MLWPGTLIGAGAGFVIASIPGAMLGALLGQALDRRLQLHSLAHLRERLGGKPALRNDELLFVLLGRLAKSDGRVVDGHIQQAREEMRQLDMHDAAQRRAIAAFNRGKSGRDRLRGYLNHLKAQPHAAEGVLRACWRMVWADGRVGPKERELIMLWGKWLGWTSYQVQALASDYEPARRSLSSSTVTYEEALLLLGVAANSEPAQIKRAYRRLLSRHHPDKVAGSGATPLQVREATEKTRELHHAYGLIRERRDFR</sequence>
<evidence type="ECO:0000256" key="1">
    <source>
        <dbReference type="ARBA" id="ARBA00023186"/>
    </source>
</evidence>
<keyword evidence="1" id="KW-0143">Chaperone</keyword>
<evidence type="ECO:0000256" key="2">
    <source>
        <dbReference type="SAM" id="Phobius"/>
    </source>
</evidence>
<dbReference type="SUPFAM" id="SSF158682">
    <property type="entry name" value="TerB-like"/>
    <property type="match status" value="1"/>
</dbReference>
<protein>
    <submittedName>
        <fullName evidence="4">DnaJ-like protein DjlA</fullName>
    </submittedName>
</protein>
<dbReference type="InterPro" id="IPR036869">
    <property type="entry name" value="J_dom_sf"/>
</dbReference>
<dbReference type="PRINTS" id="PR00625">
    <property type="entry name" value="JDOMAIN"/>
</dbReference>
<evidence type="ECO:0000313" key="5">
    <source>
        <dbReference type="Proteomes" id="UP000031535"/>
    </source>
</evidence>
<dbReference type="Proteomes" id="UP000031535">
    <property type="component" value="Unassembled WGS sequence"/>
</dbReference>
<evidence type="ECO:0000259" key="3">
    <source>
        <dbReference type="PROSITE" id="PS50076"/>
    </source>
</evidence>